<dbReference type="InterPro" id="IPR013685">
    <property type="entry name" value="POTRA_FtsQ_type"/>
</dbReference>
<organism evidence="7 8">
    <name type="scientific">Candidatus Curtissbacteria bacterium GW2011_GWA2_41_24</name>
    <dbReference type="NCBI Taxonomy" id="1618411"/>
    <lineage>
        <taxon>Bacteria</taxon>
        <taxon>Candidatus Curtissiibacteriota</taxon>
    </lineage>
</organism>
<evidence type="ECO:0000259" key="6">
    <source>
        <dbReference type="Pfam" id="PF08478"/>
    </source>
</evidence>
<evidence type="ECO:0000313" key="7">
    <source>
        <dbReference type="EMBL" id="KKS04035.1"/>
    </source>
</evidence>
<keyword evidence="2" id="KW-0132">Cell division</keyword>
<evidence type="ECO:0000256" key="5">
    <source>
        <dbReference type="ARBA" id="ARBA00023306"/>
    </source>
</evidence>
<keyword evidence="4" id="KW-1133">Transmembrane helix</keyword>
<feature type="domain" description="POTRA" evidence="6">
    <location>
        <begin position="28"/>
        <end position="94"/>
    </location>
</feature>
<evidence type="ECO:0000256" key="2">
    <source>
        <dbReference type="ARBA" id="ARBA00022618"/>
    </source>
</evidence>
<accession>A0A0G0VT22</accession>
<evidence type="ECO:0000256" key="3">
    <source>
        <dbReference type="ARBA" id="ARBA00022692"/>
    </source>
</evidence>
<keyword evidence="3" id="KW-0812">Transmembrane</keyword>
<keyword evidence="4" id="KW-0472">Membrane</keyword>
<name>A0A0G0VT22_9BACT</name>
<dbReference type="PANTHER" id="PTHR37820:SF1">
    <property type="entry name" value="CELL DIVISION PROTEIN FTSQ"/>
    <property type="match status" value="1"/>
</dbReference>
<comment type="caution">
    <text evidence="7">The sequence shown here is derived from an EMBL/GenBank/DDBJ whole genome shotgun (WGS) entry which is preliminary data.</text>
</comment>
<dbReference type="Proteomes" id="UP000034493">
    <property type="component" value="Unassembled WGS sequence"/>
</dbReference>
<dbReference type="Pfam" id="PF08478">
    <property type="entry name" value="POTRA_1"/>
    <property type="match status" value="1"/>
</dbReference>
<dbReference type="GO" id="GO:0005886">
    <property type="term" value="C:plasma membrane"/>
    <property type="evidence" value="ECO:0007669"/>
    <property type="project" value="TreeGrafter"/>
</dbReference>
<keyword evidence="1" id="KW-1003">Cell membrane</keyword>
<dbReference type="InterPro" id="IPR050487">
    <property type="entry name" value="FtsQ_DivIB"/>
</dbReference>
<dbReference type="PANTHER" id="PTHR37820">
    <property type="entry name" value="CELL DIVISION PROTEIN DIVIB"/>
    <property type="match status" value="1"/>
</dbReference>
<reference evidence="7 8" key="1">
    <citation type="journal article" date="2015" name="Nature">
        <title>rRNA introns, odd ribosomes, and small enigmatic genomes across a large radiation of phyla.</title>
        <authorList>
            <person name="Brown C.T."/>
            <person name="Hug L.A."/>
            <person name="Thomas B.C."/>
            <person name="Sharon I."/>
            <person name="Castelle C.J."/>
            <person name="Singh A."/>
            <person name="Wilkins M.J."/>
            <person name="Williams K.H."/>
            <person name="Banfield J.F."/>
        </authorList>
    </citation>
    <scope>NUCLEOTIDE SEQUENCE [LARGE SCALE GENOMIC DNA]</scope>
</reference>
<evidence type="ECO:0000256" key="1">
    <source>
        <dbReference type="ARBA" id="ARBA00022475"/>
    </source>
</evidence>
<dbReference type="AlphaFoldDB" id="A0A0G0VT22"/>
<protein>
    <recommendedName>
        <fullName evidence="6">POTRA domain-containing protein</fullName>
    </recommendedName>
</protein>
<evidence type="ECO:0000313" key="8">
    <source>
        <dbReference type="Proteomes" id="UP000034493"/>
    </source>
</evidence>
<keyword evidence="5" id="KW-0131">Cell cycle</keyword>
<sequence>MSLVFKPALIFAVIILIIVFALFYSPLFKAQKIDISQNQDCLKAQDVFDALKNSKNLFFISKGKLENTLKSQYSCIGNIEVGKKFPSKLEIKITVKEPVVKIEGTNFMLTDDGQVTEVQTFKIRFFARQCPHRG</sequence>
<gene>
    <name evidence="7" type="ORF">UU56_C0011G0029</name>
</gene>
<dbReference type="GO" id="GO:0051301">
    <property type="term" value="P:cell division"/>
    <property type="evidence" value="ECO:0007669"/>
    <property type="project" value="UniProtKB-KW"/>
</dbReference>
<dbReference type="EMBL" id="LCBC01000011">
    <property type="protein sequence ID" value="KKS04035.1"/>
    <property type="molecule type" value="Genomic_DNA"/>
</dbReference>
<evidence type="ECO:0000256" key="4">
    <source>
        <dbReference type="ARBA" id="ARBA00022989"/>
    </source>
</evidence>
<proteinExistence type="predicted"/>